<keyword evidence="2" id="KW-0732">Signal</keyword>
<evidence type="ECO:0008006" key="5">
    <source>
        <dbReference type="Google" id="ProtNLM"/>
    </source>
</evidence>
<dbReference type="Proteomes" id="UP000481583">
    <property type="component" value="Unassembled WGS sequence"/>
</dbReference>
<dbReference type="EMBL" id="JAAKZV010000049">
    <property type="protein sequence ID" value="NGN65013.1"/>
    <property type="molecule type" value="Genomic_DNA"/>
</dbReference>
<evidence type="ECO:0000256" key="2">
    <source>
        <dbReference type="SAM" id="SignalP"/>
    </source>
</evidence>
<feature type="compositionally biased region" description="Polar residues" evidence="1">
    <location>
        <begin position="119"/>
        <end position="139"/>
    </location>
</feature>
<reference evidence="3 4" key="1">
    <citation type="submission" date="2020-02" db="EMBL/GenBank/DDBJ databases">
        <title>Whole-genome analyses of novel actinobacteria.</title>
        <authorList>
            <person name="Sahin N."/>
        </authorList>
    </citation>
    <scope>NUCLEOTIDE SEQUENCE [LARGE SCALE GENOMIC DNA]</scope>
    <source>
        <strain evidence="3 4">A7024</strain>
    </source>
</reference>
<proteinExistence type="predicted"/>
<evidence type="ECO:0000256" key="1">
    <source>
        <dbReference type="SAM" id="MobiDB-lite"/>
    </source>
</evidence>
<protein>
    <recommendedName>
        <fullName evidence="5">Secreted protein</fullName>
    </recommendedName>
</protein>
<feature type="region of interest" description="Disordered" evidence="1">
    <location>
        <begin position="117"/>
        <end position="154"/>
    </location>
</feature>
<keyword evidence="4" id="KW-1185">Reference proteome</keyword>
<evidence type="ECO:0000313" key="3">
    <source>
        <dbReference type="EMBL" id="NGN65013.1"/>
    </source>
</evidence>
<gene>
    <name evidence="3" type="ORF">G5C51_14050</name>
</gene>
<organism evidence="3 4">
    <name type="scientific">Streptomyces coryli</name>
    <dbReference type="NCBI Taxonomy" id="1128680"/>
    <lineage>
        <taxon>Bacteria</taxon>
        <taxon>Bacillati</taxon>
        <taxon>Actinomycetota</taxon>
        <taxon>Actinomycetes</taxon>
        <taxon>Kitasatosporales</taxon>
        <taxon>Streptomycetaceae</taxon>
        <taxon>Streptomyces</taxon>
    </lineage>
</organism>
<sequence>MSASRAAAVAVAALAVAVAMVLSGRPGVPEGPPAAPEARESPSGTGAENCEEAAADFRQTLYADEIREAANWGSGPITLKAYSISGDCKSELTRARHQPPSGPLAPCVRLARKLEKQRATSVPTLAPKSTATPQTNTAERLTDCEDLANRYSPD</sequence>
<evidence type="ECO:0000313" key="4">
    <source>
        <dbReference type="Proteomes" id="UP000481583"/>
    </source>
</evidence>
<comment type="caution">
    <text evidence="3">The sequence shown here is derived from an EMBL/GenBank/DDBJ whole genome shotgun (WGS) entry which is preliminary data.</text>
</comment>
<accession>A0A6G4TYW4</accession>
<dbReference type="RefSeq" id="WP_165237029.1">
    <property type="nucleotide sequence ID" value="NZ_JAAKZV010000049.1"/>
</dbReference>
<feature type="region of interest" description="Disordered" evidence="1">
    <location>
        <begin position="25"/>
        <end position="48"/>
    </location>
</feature>
<feature type="chain" id="PRO_5039452387" description="Secreted protein" evidence="2">
    <location>
        <begin position="22"/>
        <end position="154"/>
    </location>
</feature>
<feature type="signal peptide" evidence="2">
    <location>
        <begin position="1"/>
        <end position="21"/>
    </location>
</feature>
<name>A0A6G4TYW4_9ACTN</name>
<dbReference type="AlphaFoldDB" id="A0A6G4TYW4"/>